<organism evidence="3 4">
    <name type="scientific">Caenorhabditis tropicalis</name>
    <dbReference type="NCBI Taxonomy" id="1561998"/>
    <lineage>
        <taxon>Eukaryota</taxon>
        <taxon>Metazoa</taxon>
        <taxon>Ecdysozoa</taxon>
        <taxon>Nematoda</taxon>
        <taxon>Chromadorea</taxon>
        <taxon>Rhabditida</taxon>
        <taxon>Rhabditina</taxon>
        <taxon>Rhabditomorpha</taxon>
        <taxon>Rhabditoidea</taxon>
        <taxon>Rhabditidae</taxon>
        <taxon>Peloderinae</taxon>
        <taxon>Caenorhabditis</taxon>
    </lineage>
</organism>
<feature type="chain" id="PRO_5009309816" evidence="1">
    <location>
        <begin position="23"/>
        <end position="231"/>
    </location>
</feature>
<feature type="domain" description="Abnormal cell migration protein 18-like fibronectin type I" evidence="2">
    <location>
        <begin position="23"/>
        <end position="86"/>
    </location>
</feature>
<protein>
    <submittedName>
        <fullName evidence="4">Secreted protein</fullName>
    </submittedName>
</protein>
<evidence type="ECO:0000256" key="1">
    <source>
        <dbReference type="SAM" id="SignalP"/>
    </source>
</evidence>
<dbReference type="Proteomes" id="UP000095282">
    <property type="component" value="Unplaced"/>
</dbReference>
<dbReference type="PANTHER" id="PTHR35572:SF3">
    <property type="entry name" value="ABNORMAL CELL MIGRATION PROTEIN 18"/>
    <property type="match status" value="1"/>
</dbReference>
<keyword evidence="3" id="KW-1185">Reference proteome</keyword>
<evidence type="ECO:0000313" key="4">
    <source>
        <dbReference type="WBParaSite" id="Csp11.Scaffold84.g520.t1"/>
    </source>
</evidence>
<proteinExistence type="predicted"/>
<reference evidence="4" key="1">
    <citation type="submission" date="2016-11" db="UniProtKB">
        <authorList>
            <consortium name="WormBaseParasite"/>
        </authorList>
    </citation>
    <scope>IDENTIFICATION</scope>
</reference>
<dbReference type="PANTHER" id="PTHR35572">
    <property type="entry name" value="PROTEIN CBG04538-RELATED"/>
    <property type="match status" value="1"/>
</dbReference>
<evidence type="ECO:0000313" key="3">
    <source>
        <dbReference type="Proteomes" id="UP000095282"/>
    </source>
</evidence>
<evidence type="ECO:0000259" key="2">
    <source>
        <dbReference type="Pfam" id="PF23003"/>
    </source>
</evidence>
<name>A0A1I7V530_9PELO</name>
<keyword evidence="1" id="KW-0732">Signal</keyword>
<dbReference type="InterPro" id="IPR055119">
    <property type="entry name" value="Mig18_Fn1"/>
</dbReference>
<dbReference type="WBParaSite" id="Csp11.Scaffold84.g520.t1">
    <property type="protein sequence ID" value="Csp11.Scaffold84.g520.t1"/>
    <property type="gene ID" value="Csp11.Scaffold84.g520"/>
</dbReference>
<dbReference type="Pfam" id="PF23003">
    <property type="entry name" value="Fn1_2"/>
    <property type="match status" value="1"/>
</dbReference>
<dbReference type="STRING" id="1561998.A0A1I7V530"/>
<dbReference type="eggNOG" id="ENOG502S5V8">
    <property type="taxonomic scope" value="Eukaryota"/>
</dbReference>
<sequence>MILLTFALRLFILCTLFTIVTSQCDDNGVIYASGDKWIRNNHFLVTCRNGKIQTLKCVTDSGHLLDVGSKTFVEQGYEYTCSREVNESLNTNSCPTFADFSDDIFKDRFAICCISRRFKGCVDVNGDIIKSGYFIIGNRSLKYCRIQPNQLQARIEPKGCFNGTINDDINDESLHIKKYAVWREGDIEYRCGDDGVHIQRCFPPELKNKPVWAGSAWIQDDGQVKTCGKIH</sequence>
<dbReference type="AlphaFoldDB" id="A0A1I7V530"/>
<feature type="signal peptide" evidence="1">
    <location>
        <begin position="1"/>
        <end position="22"/>
    </location>
</feature>
<accession>A0A1I7V530</accession>
<dbReference type="InterPro" id="IPR040282">
    <property type="entry name" value="Mig-18-like"/>
</dbReference>